<dbReference type="Pfam" id="PF03539">
    <property type="entry name" value="Spuma_A9PTase"/>
    <property type="match status" value="1"/>
</dbReference>
<dbReference type="Proteomes" id="UP001235939">
    <property type="component" value="Chromosome 20"/>
</dbReference>
<protein>
    <submittedName>
        <fullName evidence="2">K02A2.6-like</fullName>
    </submittedName>
</protein>
<evidence type="ECO:0000313" key="3">
    <source>
        <dbReference type="Proteomes" id="UP001235939"/>
    </source>
</evidence>
<accession>A0ABY6LMM2</accession>
<reference evidence="2 3" key="1">
    <citation type="submission" date="2022-01" db="EMBL/GenBank/DDBJ databases">
        <title>A chromosomal length assembly of Cordylochernes scorpioides.</title>
        <authorList>
            <person name="Zeh D."/>
            <person name="Zeh J."/>
        </authorList>
    </citation>
    <scope>NUCLEOTIDE SEQUENCE [LARGE SCALE GENOMIC DNA]</scope>
    <source>
        <strain evidence="2">IN4F17</strain>
        <tissue evidence="2">Whole Body</tissue>
    </source>
</reference>
<name>A0ABY6LMM2_9ARAC</name>
<dbReference type="InterPro" id="IPR001641">
    <property type="entry name" value="Spumavirus_A9"/>
</dbReference>
<gene>
    <name evidence="2" type="ORF">LAZ67_20001561</name>
</gene>
<evidence type="ECO:0000259" key="1">
    <source>
        <dbReference type="Pfam" id="PF03539"/>
    </source>
</evidence>
<sequence>MITARVVECGKQEPEEPQFQMNENLSSKEKKQLKQVLEKYAYLFSSGLGRSNLATHRIDTEGAKPIKHKPYRVTLKSEKS</sequence>
<feature type="domain" description="Peptidase A9" evidence="1">
    <location>
        <begin position="19"/>
        <end position="76"/>
    </location>
</feature>
<evidence type="ECO:0000313" key="2">
    <source>
        <dbReference type="EMBL" id="UYV81571.1"/>
    </source>
</evidence>
<dbReference type="EMBL" id="CP092882">
    <property type="protein sequence ID" value="UYV81571.1"/>
    <property type="molecule type" value="Genomic_DNA"/>
</dbReference>
<organism evidence="2 3">
    <name type="scientific">Cordylochernes scorpioides</name>
    <dbReference type="NCBI Taxonomy" id="51811"/>
    <lineage>
        <taxon>Eukaryota</taxon>
        <taxon>Metazoa</taxon>
        <taxon>Ecdysozoa</taxon>
        <taxon>Arthropoda</taxon>
        <taxon>Chelicerata</taxon>
        <taxon>Arachnida</taxon>
        <taxon>Pseudoscorpiones</taxon>
        <taxon>Cheliferoidea</taxon>
        <taxon>Chernetidae</taxon>
        <taxon>Cordylochernes</taxon>
    </lineage>
</organism>
<keyword evidence="3" id="KW-1185">Reference proteome</keyword>
<proteinExistence type="predicted"/>